<comment type="caution">
    <text evidence="2">The sequence shown here is derived from an EMBL/GenBank/DDBJ whole genome shotgun (WGS) entry which is preliminary data.</text>
</comment>
<proteinExistence type="inferred from homology"/>
<evidence type="ECO:0000313" key="2">
    <source>
        <dbReference type="EMBL" id="KRK40769.1"/>
    </source>
</evidence>
<dbReference type="RefSeq" id="WP_057903204.1">
    <property type="nucleotide sequence ID" value="NZ_AZDA01000003.1"/>
</dbReference>
<evidence type="ECO:0008006" key="4">
    <source>
        <dbReference type="Google" id="ProtNLM"/>
    </source>
</evidence>
<organism evidence="2 3">
    <name type="scientific">Loigolactobacillus bifermentans DSM 20003</name>
    <dbReference type="NCBI Taxonomy" id="1423726"/>
    <lineage>
        <taxon>Bacteria</taxon>
        <taxon>Bacillati</taxon>
        <taxon>Bacillota</taxon>
        <taxon>Bacilli</taxon>
        <taxon>Lactobacillales</taxon>
        <taxon>Lactobacillaceae</taxon>
        <taxon>Loigolactobacillus</taxon>
    </lineage>
</organism>
<dbReference type="EMBL" id="AZDA01000003">
    <property type="protein sequence ID" value="KRK40769.1"/>
    <property type="molecule type" value="Genomic_DNA"/>
</dbReference>
<evidence type="ECO:0000313" key="3">
    <source>
        <dbReference type="Proteomes" id="UP000051461"/>
    </source>
</evidence>
<sequence length="144" mass="15718">MAEDTNIVLTNEAQPTLGRIEIAPEVIEIILGIAARKVDGVYQMRGTLTSSINALFGRQNQGKGVKISVSDDQITADVYAYLNYGVAVPQVALKMQTTIREQLLFMTDLELAAVNIHVVGIVPEKMENVVDPDNLFGDKEDGDK</sequence>
<keyword evidence="3" id="KW-1185">Reference proteome</keyword>
<dbReference type="AlphaFoldDB" id="A0A0R1H9Z0"/>
<evidence type="ECO:0000256" key="1">
    <source>
        <dbReference type="ARBA" id="ARBA00005721"/>
    </source>
</evidence>
<protein>
    <recommendedName>
        <fullName evidence="4">Alkaline shock protein</fullName>
    </recommendedName>
</protein>
<dbReference type="InterPro" id="IPR005531">
    <property type="entry name" value="Asp23"/>
</dbReference>
<dbReference type="PANTHER" id="PTHR34297:SF1">
    <property type="entry name" value="ASP23_GLS24 FAMILY ENVELOPE STRESS RESPONSE PROTEIN"/>
    <property type="match status" value="1"/>
</dbReference>
<accession>A0A0R1H9Z0</accession>
<dbReference type="Pfam" id="PF03780">
    <property type="entry name" value="Asp23"/>
    <property type="match status" value="1"/>
</dbReference>
<gene>
    <name evidence="2" type="ORF">FC07_GL002518</name>
</gene>
<name>A0A0R1H9Z0_9LACO</name>
<reference evidence="2 3" key="1">
    <citation type="journal article" date="2015" name="Genome Announc.">
        <title>Expanding the biotechnology potential of lactobacilli through comparative genomics of 213 strains and associated genera.</title>
        <authorList>
            <person name="Sun Z."/>
            <person name="Harris H.M."/>
            <person name="McCann A."/>
            <person name="Guo C."/>
            <person name="Argimon S."/>
            <person name="Zhang W."/>
            <person name="Yang X."/>
            <person name="Jeffery I.B."/>
            <person name="Cooney J.C."/>
            <person name="Kagawa T.F."/>
            <person name="Liu W."/>
            <person name="Song Y."/>
            <person name="Salvetti E."/>
            <person name="Wrobel A."/>
            <person name="Rasinkangas P."/>
            <person name="Parkhill J."/>
            <person name="Rea M.C."/>
            <person name="O'Sullivan O."/>
            <person name="Ritari J."/>
            <person name="Douillard F.P."/>
            <person name="Paul Ross R."/>
            <person name="Yang R."/>
            <person name="Briner A.E."/>
            <person name="Felis G.E."/>
            <person name="de Vos W.M."/>
            <person name="Barrangou R."/>
            <person name="Klaenhammer T.R."/>
            <person name="Caufield P.W."/>
            <person name="Cui Y."/>
            <person name="Zhang H."/>
            <person name="O'Toole P.W."/>
        </authorList>
    </citation>
    <scope>NUCLEOTIDE SEQUENCE [LARGE SCALE GENOMIC DNA]</scope>
    <source>
        <strain evidence="2 3">DSM 20003</strain>
    </source>
</reference>
<dbReference type="PANTHER" id="PTHR34297">
    <property type="entry name" value="HYPOTHETICAL CYTOSOLIC PROTEIN-RELATED"/>
    <property type="match status" value="1"/>
</dbReference>
<dbReference type="STRING" id="1423726.FC07_GL002518"/>
<dbReference type="Proteomes" id="UP000051461">
    <property type="component" value="Unassembled WGS sequence"/>
</dbReference>
<comment type="similarity">
    <text evidence="1">Belongs to the asp23 family.</text>
</comment>
<dbReference type="OrthoDB" id="9793465at2"/>
<dbReference type="PATRIC" id="fig|1423726.3.peg.2612"/>